<dbReference type="STRING" id="42514.ENSPNAP00000003050"/>
<evidence type="ECO:0000256" key="4">
    <source>
        <dbReference type="SAM" id="SignalP"/>
    </source>
</evidence>
<dbReference type="Pfam" id="PF00086">
    <property type="entry name" value="Thyroglobulin_1"/>
    <property type="match status" value="1"/>
</dbReference>
<keyword evidence="3" id="KW-0472">Membrane</keyword>
<reference evidence="6" key="2">
    <citation type="submission" date="2025-08" db="UniProtKB">
        <authorList>
            <consortium name="Ensembl"/>
        </authorList>
    </citation>
    <scope>IDENTIFICATION</scope>
</reference>
<name>A0A3B4BX07_PYGNA</name>
<evidence type="ECO:0000259" key="5">
    <source>
        <dbReference type="PROSITE" id="PS51162"/>
    </source>
</evidence>
<reference evidence="6" key="3">
    <citation type="submission" date="2025-09" db="UniProtKB">
        <authorList>
            <consortium name="Ensembl"/>
        </authorList>
    </citation>
    <scope>IDENTIFICATION</scope>
</reference>
<accession>A0A3B4BX07</accession>
<feature type="chain" id="PRO_5043657932" description="Thyroglobulin type-1 domain-containing protein" evidence="4">
    <location>
        <begin position="31"/>
        <end position="310"/>
    </location>
</feature>
<dbReference type="InterPro" id="IPR043406">
    <property type="entry name" value="EPCAM/Trop-2"/>
</dbReference>
<dbReference type="Pfam" id="PF21283">
    <property type="entry name" value="EPCAM-Trop-2_C"/>
    <property type="match status" value="1"/>
</dbReference>
<dbReference type="SUPFAM" id="SSF57610">
    <property type="entry name" value="Thyroglobulin type-1 domain"/>
    <property type="match status" value="1"/>
</dbReference>
<keyword evidence="1" id="KW-1015">Disulfide bond</keyword>
<protein>
    <recommendedName>
        <fullName evidence="5">Thyroglobulin type-1 domain-containing protein</fullName>
    </recommendedName>
</protein>
<dbReference type="PROSITE" id="PS00484">
    <property type="entry name" value="THYROGLOBULIN_1_1"/>
    <property type="match status" value="1"/>
</dbReference>
<dbReference type="GeneTree" id="ENSGT00390000018245"/>
<dbReference type="SMART" id="SM00211">
    <property type="entry name" value="TY"/>
    <property type="match status" value="1"/>
</dbReference>
<dbReference type="Gene3D" id="4.10.800.10">
    <property type="entry name" value="Thyroglobulin type-1"/>
    <property type="match status" value="1"/>
</dbReference>
<evidence type="ECO:0000313" key="7">
    <source>
        <dbReference type="Proteomes" id="UP001501920"/>
    </source>
</evidence>
<dbReference type="OrthoDB" id="8953056at2759"/>
<reference evidence="6 7" key="1">
    <citation type="submission" date="2020-10" db="EMBL/GenBank/DDBJ databases">
        <title>Pygocentrus nattereri (red-bellied piranha) genome, fPygNat1, primary haplotype.</title>
        <authorList>
            <person name="Myers G."/>
            <person name="Meyer A."/>
            <person name="Karagic N."/>
            <person name="Pippel M."/>
            <person name="Winkler S."/>
            <person name="Tracey A."/>
            <person name="Wood J."/>
            <person name="Formenti G."/>
            <person name="Howe K."/>
            <person name="Fedrigo O."/>
            <person name="Jarvis E.D."/>
        </authorList>
    </citation>
    <scope>NUCLEOTIDE SEQUENCE [LARGE SCALE GENOMIC DNA]</scope>
</reference>
<dbReference type="Ensembl" id="ENSPNAT00000009397.2">
    <property type="protein sequence ID" value="ENSPNAP00000003050.2"/>
    <property type="gene ID" value="ENSPNAG00000009428.2"/>
</dbReference>
<evidence type="ECO:0000256" key="2">
    <source>
        <dbReference type="PROSITE-ProRule" id="PRU00500"/>
    </source>
</evidence>
<sequence length="310" mass="35063">MTRKLPYLTDMTSLGVLLLFLLPFVGSLHACSCGSLSWATCDESSCECYINIGEQQRQILNCSIMIPKCFLMKAEMYSLKHPSSSQNKPTGTALADSEELYDPECEPSGLFKAKQCNNTDVCWCVDSAGVRRSDRGDRNLKCEELVETNWVPVQLKHKNISMALQSAVASAIQEQYKTDQQLDSKIKVKYDVDARLIILNVKDDTGDWDQDLSELAYYMEEDVKVQPLLDDQMKLEPTVIDQQIEMEKVLVYYQGEKAETSGMQRLTSGILVVTVVIILTILVGLLILFLIRRQKRGTYEKAQTSEMEEI</sequence>
<keyword evidence="4" id="KW-0732">Signal</keyword>
<feature type="domain" description="Thyroglobulin type-1" evidence="5">
    <location>
        <begin position="66"/>
        <end position="142"/>
    </location>
</feature>
<dbReference type="CDD" id="cd00191">
    <property type="entry name" value="TY"/>
    <property type="match status" value="1"/>
</dbReference>
<comment type="caution">
    <text evidence="2">Lacks conserved residue(s) required for the propagation of feature annotation.</text>
</comment>
<feature type="signal peptide" evidence="4">
    <location>
        <begin position="1"/>
        <end position="30"/>
    </location>
</feature>
<dbReference type="PANTHER" id="PTHR14168">
    <property type="entry name" value="TUMOR-ASSOCIATED CALCIUM SIGNAL TRANSDUCER"/>
    <property type="match status" value="1"/>
</dbReference>
<dbReference type="GO" id="GO:0016020">
    <property type="term" value="C:membrane"/>
    <property type="evidence" value="ECO:0007669"/>
    <property type="project" value="InterPro"/>
</dbReference>
<dbReference type="RefSeq" id="XP_017558700.2">
    <property type="nucleotide sequence ID" value="XM_017703211.2"/>
</dbReference>
<feature type="transmembrane region" description="Helical" evidence="3">
    <location>
        <begin position="270"/>
        <end position="291"/>
    </location>
</feature>
<keyword evidence="3" id="KW-0812">Transmembrane</keyword>
<evidence type="ECO:0000256" key="3">
    <source>
        <dbReference type="SAM" id="Phobius"/>
    </source>
</evidence>
<proteinExistence type="predicted"/>
<dbReference type="GeneID" id="108430611"/>
<evidence type="ECO:0000256" key="1">
    <source>
        <dbReference type="ARBA" id="ARBA00023157"/>
    </source>
</evidence>
<dbReference type="InterPro" id="IPR000716">
    <property type="entry name" value="Thyroglobulin_1"/>
</dbReference>
<dbReference type="PROSITE" id="PS51162">
    <property type="entry name" value="THYROGLOBULIN_1_2"/>
    <property type="match status" value="1"/>
</dbReference>
<keyword evidence="3" id="KW-1133">Transmembrane helix</keyword>
<dbReference type="AlphaFoldDB" id="A0A3B4BX07"/>
<dbReference type="Proteomes" id="UP001501920">
    <property type="component" value="Chromosome 13"/>
</dbReference>
<dbReference type="PANTHER" id="PTHR14168:SF4">
    <property type="entry name" value="EPITHELIAL CELL ADHESION MOLECULE PRECURSOR"/>
    <property type="match status" value="1"/>
</dbReference>
<dbReference type="InterPro" id="IPR049420">
    <property type="entry name" value="EPCAM-Trop-2_C"/>
</dbReference>
<organism evidence="6 7">
    <name type="scientific">Pygocentrus nattereri</name>
    <name type="common">Red-bellied piranha</name>
    <dbReference type="NCBI Taxonomy" id="42514"/>
    <lineage>
        <taxon>Eukaryota</taxon>
        <taxon>Metazoa</taxon>
        <taxon>Chordata</taxon>
        <taxon>Craniata</taxon>
        <taxon>Vertebrata</taxon>
        <taxon>Euteleostomi</taxon>
        <taxon>Actinopterygii</taxon>
        <taxon>Neopterygii</taxon>
        <taxon>Teleostei</taxon>
        <taxon>Ostariophysi</taxon>
        <taxon>Characiformes</taxon>
        <taxon>Characoidei</taxon>
        <taxon>Pygocentrus</taxon>
    </lineage>
</organism>
<dbReference type="InterPro" id="IPR036857">
    <property type="entry name" value="Thyroglobulin_1_sf"/>
</dbReference>
<keyword evidence="7" id="KW-1185">Reference proteome</keyword>
<evidence type="ECO:0000313" key="6">
    <source>
        <dbReference type="Ensembl" id="ENSPNAP00000003050.2"/>
    </source>
</evidence>